<reference evidence="1 2" key="1">
    <citation type="submission" date="2021-03" db="EMBL/GenBank/DDBJ databases">
        <title>Sequencing the genomes of 1000 actinobacteria strains.</title>
        <authorList>
            <person name="Klenk H.-P."/>
        </authorList>
    </citation>
    <scope>NUCLEOTIDE SEQUENCE [LARGE SCALE GENOMIC DNA]</scope>
    <source>
        <strain evidence="1 2">DSM 46670</strain>
    </source>
</reference>
<dbReference type="Gene3D" id="3.30.1390.10">
    <property type="match status" value="1"/>
</dbReference>
<keyword evidence="1" id="KW-0378">Hydrolase</keyword>
<dbReference type="Proteomes" id="UP001519332">
    <property type="component" value="Unassembled WGS sequence"/>
</dbReference>
<dbReference type="GO" id="GO:0006508">
    <property type="term" value="P:proteolysis"/>
    <property type="evidence" value="ECO:0007669"/>
    <property type="project" value="UniProtKB-KW"/>
</dbReference>
<name>A0ABS4T6Z0_9PSEU</name>
<dbReference type="EMBL" id="JAGINW010000001">
    <property type="protein sequence ID" value="MBP2320158.1"/>
    <property type="molecule type" value="Genomic_DNA"/>
</dbReference>
<evidence type="ECO:0000313" key="2">
    <source>
        <dbReference type="Proteomes" id="UP001519332"/>
    </source>
</evidence>
<proteinExistence type="predicted"/>
<comment type="caution">
    <text evidence="1">The sequence shown here is derived from an EMBL/GenBank/DDBJ whole genome shotgun (WGS) entry which is preliminary data.</text>
</comment>
<sequence length="59" mass="6450">MAFVLHRLIGMSIGKALDLPHEVHERGVAEIAVLEDREQAEMMAARMQVFGLHGGVIPA</sequence>
<gene>
    <name evidence="1" type="ORF">JOF56_000543</name>
</gene>
<dbReference type="GO" id="GO:0008233">
    <property type="term" value="F:peptidase activity"/>
    <property type="evidence" value="ECO:0007669"/>
    <property type="project" value="UniProtKB-KW"/>
</dbReference>
<organism evidence="1 2">
    <name type="scientific">Kibdelosporangium banguiense</name>
    <dbReference type="NCBI Taxonomy" id="1365924"/>
    <lineage>
        <taxon>Bacteria</taxon>
        <taxon>Bacillati</taxon>
        <taxon>Actinomycetota</taxon>
        <taxon>Actinomycetes</taxon>
        <taxon>Pseudonocardiales</taxon>
        <taxon>Pseudonocardiaceae</taxon>
        <taxon>Kibdelosporangium</taxon>
    </lineage>
</organism>
<keyword evidence="1" id="KW-0645">Protease</keyword>
<evidence type="ECO:0000313" key="1">
    <source>
        <dbReference type="EMBL" id="MBP2320158.1"/>
    </source>
</evidence>
<dbReference type="SUPFAM" id="SSF54736">
    <property type="entry name" value="ClpS-like"/>
    <property type="match status" value="1"/>
</dbReference>
<accession>A0ABS4T6Z0</accession>
<dbReference type="InterPro" id="IPR014719">
    <property type="entry name" value="Ribosomal_bL12_C/ClpS-like"/>
</dbReference>
<keyword evidence="2" id="KW-1185">Reference proteome</keyword>
<protein>
    <submittedName>
        <fullName evidence="1">ATP-dependent Clp protease adapter protein ClpS</fullName>
    </submittedName>
</protein>